<evidence type="ECO:0000256" key="1">
    <source>
        <dbReference type="ARBA" id="ARBA00010062"/>
    </source>
</evidence>
<dbReference type="InterPro" id="IPR051010">
    <property type="entry name" value="BCAA_transport"/>
</dbReference>
<dbReference type="SUPFAM" id="SSF53822">
    <property type="entry name" value="Periplasmic binding protein-like I"/>
    <property type="match status" value="1"/>
</dbReference>
<evidence type="ECO:0000313" key="7">
    <source>
        <dbReference type="EMBL" id="CEJ09388.1"/>
    </source>
</evidence>
<dbReference type="Proteomes" id="UP000836597">
    <property type="component" value="Chromosome"/>
</dbReference>
<gene>
    <name evidence="6" type="ORF">DEACI_1260</name>
    <name evidence="7" type="ORF">DEACI_3872</name>
</gene>
<dbReference type="Proteomes" id="UP001071230">
    <property type="component" value="Unassembled WGS sequence"/>
</dbReference>
<keyword evidence="2" id="KW-0813">Transport</keyword>
<evidence type="ECO:0000259" key="5">
    <source>
        <dbReference type="Pfam" id="PF13458"/>
    </source>
</evidence>
<dbReference type="PANTHER" id="PTHR30483">
    <property type="entry name" value="LEUCINE-SPECIFIC-BINDING PROTEIN"/>
    <property type="match status" value="1"/>
</dbReference>
<dbReference type="CDD" id="cd06349">
    <property type="entry name" value="PBP1_ABC_HAAT-like"/>
    <property type="match status" value="1"/>
</dbReference>
<dbReference type="PROSITE" id="PS51257">
    <property type="entry name" value="PROKAR_LIPOPROTEIN"/>
    <property type="match status" value="1"/>
</dbReference>
<dbReference type="EMBL" id="CDGJ01000132">
    <property type="protein sequence ID" value="CEJ09388.1"/>
    <property type="molecule type" value="Genomic_DNA"/>
</dbReference>
<dbReference type="Pfam" id="PF13458">
    <property type="entry name" value="Peripla_BP_6"/>
    <property type="match status" value="1"/>
</dbReference>
<sequence>MLKVHTKRSAATVIAVITALGLILGGCGSGGNSPASSSSAGGKLDIGWVAPLTGSSANDGQQMLNGAKLAAKEINDAGGINGKKINIVAQDDKADPKEAANIANMFAGNKHLVAVLGNYNSSCGLAGAPVYDQAKLPMIHVGTSPVFSQQNHPYVFRISVTDAFQGSFVTQWMFDEGHKNVAIIYENDDYGRGLKDTVSSEIQKLGGKVAGTWSYMLGQTRDYTGILTDVKNSGADAIFIGGLYTEGALIGKQMQGLGIKLPVYGTDGLYEESLIKLGGSAVNGWKVSGLFLPTENDPKLQKFIKSYQEAYHSTPGTYAALDFDAMNLLAKVIKTVGTDREKIQAYLAKMPEPFGGVTGNIVFNEHHDAVRKTLKKLVVKDSKWQLFQQ</sequence>
<keyword evidence="4" id="KW-0029">Amino-acid transport</keyword>
<dbReference type="EMBL" id="LR746496">
    <property type="protein sequence ID" value="CAA7600607.1"/>
    <property type="molecule type" value="Genomic_DNA"/>
</dbReference>
<name>A0A8S0XVU6_9FIRM</name>
<dbReference type="AlphaFoldDB" id="A0A8S0XVU6"/>
<dbReference type="PRINTS" id="PR00337">
    <property type="entry name" value="LEUILEVALBP"/>
</dbReference>
<proteinExistence type="inferred from homology"/>
<dbReference type="InterPro" id="IPR028082">
    <property type="entry name" value="Peripla_BP_I"/>
</dbReference>
<dbReference type="PANTHER" id="PTHR30483:SF6">
    <property type="entry name" value="PERIPLASMIC BINDING PROTEIN OF ABC TRANSPORTER FOR NATURAL AMINO ACIDS"/>
    <property type="match status" value="1"/>
</dbReference>
<evidence type="ECO:0000256" key="3">
    <source>
        <dbReference type="ARBA" id="ARBA00022729"/>
    </source>
</evidence>
<dbReference type="KEGG" id="aacx:DEACI_1260"/>
<evidence type="ECO:0000313" key="6">
    <source>
        <dbReference type="EMBL" id="CAA7600607.1"/>
    </source>
</evidence>
<dbReference type="Gene3D" id="3.40.50.2300">
    <property type="match status" value="2"/>
</dbReference>
<comment type="similarity">
    <text evidence="1">Belongs to the leucine-binding protein family.</text>
</comment>
<evidence type="ECO:0000256" key="2">
    <source>
        <dbReference type="ARBA" id="ARBA00022448"/>
    </source>
</evidence>
<dbReference type="GO" id="GO:0006865">
    <property type="term" value="P:amino acid transport"/>
    <property type="evidence" value="ECO:0007669"/>
    <property type="project" value="UniProtKB-KW"/>
</dbReference>
<feature type="domain" description="Leucine-binding protein" evidence="5">
    <location>
        <begin position="45"/>
        <end position="371"/>
    </location>
</feature>
<dbReference type="InterPro" id="IPR000709">
    <property type="entry name" value="Leu_Ile_Val-bd"/>
</dbReference>
<evidence type="ECO:0000313" key="8">
    <source>
        <dbReference type="Proteomes" id="UP001071230"/>
    </source>
</evidence>
<evidence type="ECO:0000256" key="4">
    <source>
        <dbReference type="ARBA" id="ARBA00022970"/>
    </source>
</evidence>
<keyword evidence="8" id="KW-1185">Reference proteome</keyword>
<dbReference type="RefSeq" id="WP_240984255.1">
    <property type="nucleotide sequence ID" value="NZ_CDGJ01000132.1"/>
</dbReference>
<reference evidence="7" key="1">
    <citation type="submission" date="2014-11" db="EMBL/GenBank/DDBJ databases">
        <authorList>
            <person name="Hornung B.V."/>
        </authorList>
    </citation>
    <scope>NUCLEOTIDE SEQUENCE</scope>
    <source>
        <strain evidence="7">INE</strain>
    </source>
</reference>
<accession>A0A8S0XVU6</accession>
<protein>
    <submittedName>
        <fullName evidence="6">Leu/Ile/Val-binding protein family signature</fullName>
    </submittedName>
    <submittedName>
        <fullName evidence="7">Leu/Ile/Val-binding protein homolog 1</fullName>
    </submittedName>
</protein>
<organism evidence="6">
    <name type="scientific">Acididesulfobacillus acetoxydans</name>
    <dbReference type="NCBI Taxonomy" id="1561005"/>
    <lineage>
        <taxon>Bacteria</taxon>
        <taxon>Bacillati</taxon>
        <taxon>Bacillota</taxon>
        <taxon>Clostridia</taxon>
        <taxon>Eubacteriales</taxon>
        <taxon>Peptococcaceae</taxon>
        <taxon>Acididesulfobacillus</taxon>
    </lineage>
</organism>
<dbReference type="InterPro" id="IPR028081">
    <property type="entry name" value="Leu-bd"/>
</dbReference>
<keyword evidence="3" id="KW-0732">Signal</keyword>
<reference evidence="6" key="2">
    <citation type="submission" date="2020-01" db="EMBL/GenBank/DDBJ databases">
        <authorList>
            <person name="Hornung B."/>
        </authorList>
    </citation>
    <scope>NUCLEOTIDE SEQUENCE</scope>
    <source>
        <strain evidence="6">PacBioINE</strain>
    </source>
</reference>